<evidence type="ECO:0000256" key="1">
    <source>
        <dbReference type="ARBA" id="ARBA00004123"/>
    </source>
</evidence>
<dbReference type="EMBL" id="CM031812">
    <property type="protein sequence ID" value="KAG6656384.1"/>
    <property type="molecule type" value="Genomic_DNA"/>
</dbReference>
<reference evidence="9" key="1">
    <citation type="submission" date="2020-12" db="EMBL/GenBank/DDBJ databases">
        <title>WGS assembly of Carya illinoinensis cv. Pawnee.</title>
        <authorList>
            <person name="Platts A."/>
            <person name="Shu S."/>
            <person name="Wright S."/>
            <person name="Barry K."/>
            <person name="Edger P."/>
            <person name="Pires J.C."/>
            <person name="Schmutz J."/>
        </authorList>
    </citation>
    <scope>NUCLEOTIDE SEQUENCE</scope>
    <source>
        <tissue evidence="9">Leaf</tissue>
    </source>
</reference>
<evidence type="ECO:0000256" key="5">
    <source>
        <dbReference type="ARBA" id="ARBA00023242"/>
    </source>
</evidence>
<name>A0A8T1QQK4_CARIL</name>
<feature type="domain" description="WRKY" evidence="8">
    <location>
        <begin position="236"/>
        <end position="302"/>
    </location>
</feature>
<evidence type="ECO:0000313" key="9">
    <source>
        <dbReference type="EMBL" id="KAG6656384.1"/>
    </source>
</evidence>
<keyword evidence="4" id="KW-0804">Transcription</keyword>
<dbReference type="Pfam" id="PF03106">
    <property type="entry name" value="WRKY"/>
    <property type="match status" value="1"/>
</dbReference>
<dbReference type="FunFam" id="2.20.25.80:FF:000002">
    <property type="entry name" value="probable WRKY transcription factor 31"/>
    <property type="match status" value="1"/>
</dbReference>
<dbReference type="PROSITE" id="PS50811">
    <property type="entry name" value="WRKY"/>
    <property type="match status" value="1"/>
</dbReference>
<feature type="coiled-coil region" evidence="6">
    <location>
        <begin position="72"/>
        <end position="99"/>
    </location>
</feature>
<feature type="region of interest" description="Disordered" evidence="7">
    <location>
        <begin position="551"/>
        <end position="586"/>
    </location>
</feature>
<keyword evidence="10" id="KW-1185">Reference proteome</keyword>
<dbReference type="GO" id="GO:0003700">
    <property type="term" value="F:DNA-binding transcription factor activity"/>
    <property type="evidence" value="ECO:0007669"/>
    <property type="project" value="InterPro"/>
</dbReference>
<evidence type="ECO:0000256" key="6">
    <source>
        <dbReference type="SAM" id="Coils"/>
    </source>
</evidence>
<evidence type="ECO:0000256" key="7">
    <source>
        <dbReference type="SAM" id="MobiDB-lite"/>
    </source>
</evidence>
<keyword evidence="6" id="KW-0175">Coiled coil</keyword>
<keyword evidence="5" id="KW-0539">Nucleus</keyword>
<protein>
    <recommendedName>
        <fullName evidence="8">WRKY domain-containing protein</fullName>
    </recommendedName>
</protein>
<dbReference type="AlphaFoldDB" id="A0A8T1QQK4"/>
<dbReference type="SMART" id="SM00774">
    <property type="entry name" value="WRKY"/>
    <property type="match status" value="1"/>
</dbReference>
<dbReference type="InterPro" id="IPR044810">
    <property type="entry name" value="WRKY_plant"/>
</dbReference>
<dbReference type="Proteomes" id="UP000811609">
    <property type="component" value="Chromosome 4"/>
</dbReference>
<dbReference type="GO" id="GO:0043565">
    <property type="term" value="F:sequence-specific DNA binding"/>
    <property type="evidence" value="ECO:0007669"/>
    <property type="project" value="InterPro"/>
</dbReference>
<gene>
    <name evidence="9" type="ORF">CIPAW_04G019000</name>
</gene>
<evidence type="ECO:0000313" key="10">
    <source>
        <dbReference type="Proteomes" id="UP000811609"/>
    </source>
</evidence>
<evidence type="ECO:0000259" key="8">
    <source>
        <dbReference type="PROSITE" id="PS50811"/>
    </source>
</evidence>
<comment type="subcellular location">
    <subcellularLocation>
        <location evidence="1">Nucleus</location>
    </subcellularLocation>
</comment>
<organism evidence="9 10">
    <name type="scientific">Carya illinoinensis</name>
    <name type="common">Pecan</name>
    <dbReference type="NCBI Taxonomy" id="32201"/>
    <lineage>
        <taxon>Eukaryota</taxon>
        <taxon>Viridiplantae</taxon>
        <taxon>Streptophyta</taxon>
        <taxon>Embryophyta</taxon>
        <taxon>Tracheophyta</taxon>
        <taxon>Spermatophyta</taxon>
        <taxon>Magnoliopsida</taxon>
        <taxon>eudicotyledons</taxon>
        <taxon>Gunneridae</taxon>
        <taxon>Pentapetalae</taxon>
        <taxon>rosids</taxon>
        <taxon>fabids</taxon>
        <taxon>Fagales</taxon>
        <taxon>Juglandaceae</taxon>
        <taxon>Carya</taxon>
    </lineage>
</organism>
<comment type="caution">
    <text evidence="9">The sequence shown here is derived from an EMBL/GenBank/DDBJ whole genome shotgun (WGS) entry which is preliminary data.</text>
</comment>
<dbReference type="PANTHER" id="PTHR31429:SF24">
    <property type="entry name" value="WRKY TRANSCRIPTION FACTOR 72-RELATED"/>
    <property type="match status" value="1"/>
</dbReference>
<dbReference type="GO" id="GO:0005634">
    <property type="term" value="C:nucleus"/>
    <property type="evidence" value="ECO:0007669"/>
    <property type="project" value="UniProtKB-SubCell"/>
</dbReference>
<keyword evidence="3" id="KW-0238">DNA-binding</keyword>
<keyword evidence="2" id="KW-0805">Transcription regulation</keyword>
<feature type="region of interest" description="Disordered" evidence="7">
    <location>
        <begin position="181"/>
        <end position="213"/>
    </location>
</feature>
<dbReference type="InterPro" id="IPR003657">
    <property type="entry name" value="WRKY_dom"/>
</dbReference>
<evidence type="ECO:0000256" key="4">
    <source>
        <dbReference type="ARBA" id="ARBA00023163"/>
    </source>
</evidence>
<evidence type="ECO:0000256" key="3">
    <source>
        <dbReference type="ARBA" id="ARBA00023125"/>
    </source>
</evidence>
<sequence>MLKMPTPSCAVGLEEKISFESVFAHQISSQDQAAARHEVQTRKELHEVMSNLNQSSPGCKNWGNHGKEDIELESAKAEMGEVKEENERLKMMLEKIEKDYQYLQLSFFDIIKQEAASKRCTESAPSHEQIEESHELVTLCLGRSPRELKRDEKGCNNRPCNSKTIKDLEWKDNLNLGWESTELASDPSSKEPNKQIVVAGDTRPPSKTLKTMRNGDDEISQQTHVKRARVSVRARCDTPTMNDGCQWRKYGQKISKGNPCPRAYYRCTVAPECPVKKKVQRCVEDTSILITTYEGTHNHPLSTSATAMASTTSAAASMLLSGSSISEPGLGSMTTTIADPILNAFNLNLLDNSRAKRFYLPNSSSTPLFPTVTLDLNASPSPPHTLFNRSSSSFVSNPKFPSRSLSFSSSELVTPTGWGSGYRGYTAEPYNQTHTGFLNPGKQSQEHFYQSYLEKNHLASSQESLTETLTKAIASDPTFRSAIASTISSMVGGGATHDNQGGVERLCQKPKWGESVQAVYPDPSAQNGKACATSYFNRFSLPLSVSKSTSASSTTGITMHRPDPNLGIPTQTEHDHFRKTSPFHTS</sequence>
<accession>A0A8T1QQK4</accession>
<proteinExistence type="predicted"/>
<dbReference type="PANTHER" id="PTHR31429">
    <property type="entry name" value="WRKY TRANSCRIPTION FACTOR 36-RELATED"/>
    <property type="match status" value="1"/>
</dbReference>
<evidence type="ECO:0000256" key="2">
    <source>
        <dbReference type="ARBA" id="ARBA00023015"/>
    </source>
</evidence>